<dbReference type="RefSeq" id="XP_024769089.1">
    <property type="nucleotide sequence ID" value="XM_024913388.1"/>
</dbReference>
<dbReference type="Proteomes" id="UP000241690">
    <property type="component" value="Unassembled WGS sequence"/>
</dbReference>
<organism evidence="1 2">
    <name type="scientific">Trichoderma harzianum CBS 226.95</name>
    <dbReference type="NCBI Taxonomy" id="983964"/>
    <lineage>
        <taxon>Eukaryota</taxon>
        <taxon>Fungi</taxon>
        <taxon>Dikarya</taxon>
        <taxon>Ascomycota</taxon>
        <taxon>Pezizomycotina</taxon>
        <taxon>Sordariomycetes</taxon>
        <taxon>Hypocreomycetidae</taxon>
        <taxon>Hypocreales</taxon>
        <taxon>Hypocreaceae</taxon>
        <taxon>Trichoderma</taxon>
    </lineage>
</organism>
<evidence type="ECO:0000313" key="1">
    <source>
        <dbReference type="EMBL" id="PTB49412.1"/>
    </source>
</evidence>
<keyword evidence="2" id="KW-1185">Reference proteome</keyword>
<proteinExistence type="predicted"/>
<reference evidence="1 2" key="1">
    <citation type="submission" date="2016-07" db="EMBL/GenBank/DDBJ databases">
        <title>Multiple horizontal gene transfer events from other fungi enriched the ability of initially mycotrophic Trichoderma (Ascomycota) to feed on dead plant biomass.</title>
        <authorList>
            <consortium name="DOE Joint Genome Institute"/>
            <person name="Aerts A."/>
            <person name="Atanasova L."/>
            <person name="Chenthamara K."/>
            <person name="Zhang J."/>
            <person name="Grujic M."/>
            <person name="Henrissat B."/>
            <person name="Kuo A."/>
            <person name="Salamov A."/>
            <person name="Lipzen A."/>
            <person name="Labutti K."/>
            <person name="Barry K."/>
            <person name="Miao Y."/>
            <person name="Rahimi M.J."/>
            <person name="Shen Q."/>
            <person name="Grigoriev I.V."/>
            <person name="Kubicek C.P."/>
            <person name="Druzhinina I.S."/>
        </authorList>
    </citation>
    <scope>NUCLEOTIDE SEQUENCE [LARGE SCALE GENOMIC DNA]</scope>
    <source>
        <strain evidence="1 2">CBS 226.95</strain>
    </source>
</reference>
<gene>
    <name evidence="1" type="ORF">M431DRAFT_20572</name>
</gene>
<evidence type="ECO:0000313" key="2">
    <source>
        <dbReference type="Proteomes" id="UP000241690"/>
    </source>
</evidence>
<accession>A0A2T3ZX75</accession>
<name>A0A2T3ZX75_TRIHA</name>
<dbReference type="EMBL" id="KZ679692">
    <property type="protein sequence ID" value="PTB49412.1"/>
    <property type="molecule type" value="Genomic_DNA"/>
</dbReference>
<dbReference type="AlphaFoldDB" id="A0A2T3ZX75"/>
<dbReference type="GeneID" id="36621950"/>
<protein>
    <submittedName>
        <fullName evidence="1">Uncharacterized protein</fullName>
    </submittedName>
</protein>
<sequence>MGTLQEAVTTLARDGNTLQVRTIVAMIGNGAEPAGYFRHMLERKPSAQPFPTTSVAPFFPSALDTFTIPCSCPFPASSINIATFSPFNLVGIGMIKHKDQTISLETGLNGIASVTRYFNKDRWM</sequence>